<keyword evidence="5" id="KW-0378">Hydrolase</keyword>
<dbReference type="GO" id="GO:0008233">
    <property type="term" value="F:peptidase activity"/>
    <property type="evidence" value="ECO:0007669"/>
    <property type="project" value="UniProtKB-KW"/>
</dbReference>
<evidence type="ECO:0000256" key="1">
    <source>
        <dbReference type="ARBA" id="ARBA00022741"/>
    </source>
</evidence>
<gene>
    <name evidence="5" type="ORF">VN93_1394</name>
</gene>
<organism evidence="5 6">
    <name type="scientific">Lactococcus lactis subsp. cremoris</name>
    <name type="common">Streptococcus cremoris</name>
    <dbReference type="NCBI Taxonomy" id="1359"/>
    <lineage>
        <taxon>Bacteria</taxon>
        <taxon>Bacillati</taxon>
        <taxon>Bacillota</taxon>
        <taxon>Bacilli</taxon>
        <taxon>Lactobacillales</taxon>
        <taxon>Streptococcaceae</taxon>
        <taxon>Lactococcus</taxon>
    </lineage>
</organism>
<dbReference type="PROSITE" id="PS00675">
    <property type="entry name" value="SIGMA54_INTERACT_1"/>
    <property type="match status" value="1"/>
</dbReference>
<evidence type="ECO:0000256" key="3">
    <source>
        <dbReference type="ARBA" id="ARBA00025613"/>
    </source>
</evidence>
<comment type="function">
    <text evidence="3">Part of a stress-induced multi-chaperone system, it is involved in the recovery of the cell from heat-induced damage, in cooperation with DnaK, DnaJ and GrpE. Acts before DnaK, in the processing of protein aggregates. Protein binding stimulates the ATPase activity; ATP hydrolysis unfolds the denatured protein aggregates, which probably helps expose new hydrophobic binding sites on the surface of ClpB-bound aggregates, contributing to the solubilization and refolding of denatured protein aggregates by DnaK.</text>
</comment>
<dbReference type="Proteomes" id="UP000034513">
    <property type="component" value="Unassembled WGS sequence"/>
</dbReference>
<dbReference type="InterPro" id="IPR025662">
    <property type="entry name" value="Sigma_54_int_dom_ATP-bd_1"/>
</dbReference>
<evidence type="ECO:0000259" key="4">
    <source>
        <dbReference type="SMART" id="SM00382"/>
    </source>
</evidence>
<dbReference type="InterPro" id="IPR001270">
    <property type="entry name" value="ClpA/B"/>
</dbReference>
<keyword evidence="5" id="KW-0645">Protease</keyword>
<evidence type="ECO:0000313" key="5">
    <source>
        <dbReference type="EMBL" id="KKW72456.1"/>
    </source>
</evidence>
<accession>A0ABR5EGG2</accession>
<dbReference type="GO" id="GO:0006508">
    <property type="term" value="P:proteolysis"/>
    <property type="evidence" value="ECO:0007669"/>
    <property type="project" value="UniProtKB-KW"/>
</dbReference>
<dbReference type="SMART" id="SM00382">
    <property type="entry name" value="AAA"/>
    <property type="match status" value="1"/>
</dbReference>
<evidence type="ECO:0000313" key="6">
    <source>
        <dbReference type="Proteomes" id="UP000034513"/>
    </source>
</evidence>
<dbReference type="Pfam" id="PF07724">
    <property type="entry name" value="AAA_2"/>
    <property type="match status" value="1"/>
</dbReference>
<dbReference type="PANTHER" id="PTHR11638">
    <property type="entry name" value="ATP-DEPENDENT CLP PROTEASE"/>
    <property type="match status" value="1"/>
</dbReference>
<keyword evidence="6" id="KW-1185">Reference proteome</keyword>
<sequence length="393" mass="45860">MKKLITYDWNDFDALKKSFESQKKVIIPISKVLDFNFNKKMEFSSDFIYDIGVLKDFSDFSSNLLYLFEEMFDSIEDDLIFISDIKSKEFQYKMRNLFDDIQYFKANDSEDSCKKDSSTERIKKIVDLSQKDIIEFSENFSKQLLGHDTFKETLVEKLSEYRLFYRIGEQKIFSLFLMGDSGVGKTEVARIFSRLLSKQKYLGKINFGNYSSKDALNSLIGSPRGYVGSEEGELFNKLDASDSGILLIDEFEKADSAVFNYFLEVLENGKATNSMGREYDLSGYIIVFTSNVSDKDYSKKFSPELRSRFNYVSSFMPLSKNDKDLFCYARLKHLIQGFNKSFEVHLAIPEQDWLLKKIQTTNIQNLRYLKTKVNQVFLNYIKDNFGEQSVVWK</sequence>
<dbReference type="InterPro" id="IPR003959">
    <property type="entry name" value="ATPase_AAA_core"/>
</dbReference>
<protein>
    <submittedName>
        <fullName evidence="5">ATP-dependent Clp protease ATP-binding subunit ClpA, clpA</fullName>
    </submittedName>
</protein>
<proteinExistence type="predicted"/>
<dbReference type="EMBL" id="LAVW01000122">
    <property type="protein sequence ID" value="KKW72456.1"/>
    <property type="molecule type" value="Genomic_DNA"/>
</dbReference>
<dbReference type="InterPro" id="IPR027417">
    <property type="entry name" value="P-loop_NTPase"/>
</dbReference>
<evidence type="ECO:0000256" key="2">
    <source>
        <dbReference type="ARBA" id="ARBA00022840"/>
    </source>
</evidence>
<keyword evidence="1" id="KW-0547">Nucleotide-binding</keyword>
<dbReference type="RefSeq" id="WP_046781347.1">
    <property type="nucleotide sequence ID" value="NZ_LAVW01000122.1"/>
</dbReference>
<dbReference type="Gene3D" id="3.40.50.300">
    <property type="entry name" value="P-loop containing nucleotide triphosphate hydrolases"/>
    <property type="match status" value="1"/>
</dbReference>
<dbReference type="SUPFAM" id="SSF52540">
    <property type="entry name" value="P-loop containing nucleoside triphosphate hydrolases"/>
    <property type="match status" value="1"/>
</dbReference>
<dbReference type="GO" id="GO:0005524">
    <property type="term" value="F:ATP binding"/>
    <property type="evidence" value="ECO:0007669"/>
    <property type="project" value="UniProtKB-KW"/>
</dbReference>
<dbReference type="InterPro" id="IPR050130">
    <property type="entry name" value="ClpA_ClpB"/>
</dbReference>
<name>A0ABR5EGG2_LACLC</name>
<comment type="caution">
    <text evidence="5">The sequence shown here is derived from an EMBL/GenBank/DDBJ whole genome shotgun (WGS) entry which is preliminary data.</text>
</comment>
<feature type="domain" description="AAA+ ATPase" evidence="4">
    <location>
        <begin position="171"/>
        <end position="320"/>
    </location>
</feature>
<dbReference type="PANTHER" id="PTHR11638:SF18">
    <property type="entry name" value="HEAT SHOCK PROTEIN 104"/>
    <property type="match status" value="1"/>
</dbReference>
<reference evidence="5 6" key="1">
    <citation type="submission" date="2015-04" db="EMBL/GenBank/DDBJ databases">
        <title>Evaluation of non-dairy Lactococcus lactis with potential dairy applications reveals extensive phenotype-genotype disparity.</title>
        <authorList>
            <person name="Cavanagh D."/>
            <person name="Casey A."/>
            <person name="Altermann E."/>
            <person name="Cotter P."/>
            <person name="Fitzgerald G.F."/>
            <person name="McAuliffe O."/>
        </authorList>
    </citation>
    <scope>NUCLEOTIDE SEQUENCE [LARGE SCALE GENOMIC DNA]</scope>
    <source>
        <strain evidence="5 6">DPC6856</strain>
    </source>
</reference>
<dbReference type="PRINTS" id="PR00300">
    <property type="entry name" value="CLPPROTEASEA"/>
</dbReference>
<keyword evidence="2 5" id="KW-0067">ATP-binding</keyword>
<dbReference type="InterPro" id="IPR003593">
    <property type="entry name" value="AAA+_ATPase"/>
</dbReference>